<protein>
    <submittedName>
        <fullName evidence="5">Ankyrin-2</fullName>
    </submittedName>
</protein>
<evidence type="ECO:0000256" key="1">
    <source>
        <dbReference type="ARBA" id="ARBA00022737"/>
    </source>
</evidence>
<dbReference type="Gene3D" id="1.25.40.20">
    <property type="entry name" value="Ankyrin repeat-containing domain"/>
    <property type="match status" value="1"/>
</dbReference>
<evidence type="ECO:0000256" key="4">
    <source>
        <dbReference type="SAM" id="Phobius"/>
    </source>
</evidence>
<proteinExistence type="predicted"/>
<accession>A0AA35RJR6</accession>
<dbReference type="AlphaFoldDB" id="A0AA35RJR6"/>
<dbReference type="SUPFAM" id="SSF48403">
    <property type="entry name" value="Ankyrin repeat"/>
    <property type="match status" value="1"/>
</dbReference>
<feature type="repeat" description="ANK" evidence="3">
    <location>
        <begin position="38"/>
        <end position="70"/>
    </location>
</feature>
<dbReference type="Pfam" id="PF12796">
    <property type="entry name" value="Ank_2"/>
    <property type="match status" value="1"/>
</dbReference>
<dbReference type="EMBL" id="CASHTH010001132">
    <property type="protein sequence ID" value="CAI8011881.1"/>
    <property type="molecule type" value="Genomic_DNA"/>
</dbReference>
<dbReference type="SMART" id="SM00248">
    <property type="entry name" value="ANK"/>
    <property type="match status" value="2"/>
</dbReference>
<dbReference type="Proteomes" id="UP001174909">
    <property type="component" value="Unassembled WGS sequence"/>
</dbReference>
<evidence type="ECO:0000256" key="2">
    <source>
        <dbReference type="ARBA" id="ARBA00023043"/>
    </source>
</evidence>
<keyword evidence="1" id="KW-0677">Repeat</keyword>
<dbReference type="InterPro" id="IPR036770">
    <property type="entry name" value="Ankyrin_rpt-contain_sf"/>
</dbReference>
<comment type="caution">
    <text evidence="5">The sequence shown here is derived from an EMBL/GenBank/DDBJ whole genome shotgun (WGS) entry which is preliminary data.</text>
</comment>
<dbReference type="PANTHER" id="PTHR24198">
    <property type="entry name" value="ANKYRIN REPEAT AND PROTEIN KINASE DOMAIN-CONTAINING PROTEIN"/>
    <property type="match status" value="1"/>
</dbReference>
<dbReference type="PANTHER" id="PTHR24198:SF165">
    <property type="entry name" value="ANKYRIN REPEAT-CONTAINING PROTEIN-RELATED"/>
    <property type="match status" value="1"/>
</dbReference>
<organism evidence="5 6">
    <name type="scientific">Geodia barretti</name>
    <name type="common">Barrett's horny sponge</name>
    <dbReference type="NCBI Taxonomy" id="519541"/>
    <lineage>
        <taxon>Eukaryota</taxon>
        <taxon>Metazoa</taxon>
        <taxon>Porifera</taxon>
        <taxon>Demospongiae</taxon>
        <taxon>Heteroscleromorpha</taxon>
        <taxon>Tetractinellida</taxon>
        <taxon>Astrophorina</taxon>
        <taxon>Geodiidae</taxon>
        <taxon>Geodia</taxon>
    </lineage>
</organism>
<evidence type="ECO:0000256" key="3">
    <source>
        <dbReference type="PROSITE-ProRule" id="PRU00023"/>
    </source>
</evidence>
<evidence type="ECO:0000313" key="5">
    <source>
        <dbReference type="EMBL" id="CAI8011881.1"/>
    </source>
</evidence>
<feature type="transmembrane region" description="Helical" evidence="4">
    <location>
        <begin position="6"/>
        <end position="26"/>
    </location>
</feature>
<dbReference type="PROSITE" id="PS50088">
    <property type="entry name" value="ANK_REPEAT"/>
    <property type="match status" value="2"/>
</dbReference>
<sequence length="81" mass="8669">MNDAGFITPLYCAVTWGHVAIVRLLLERRADPNLCVKNGFSVLNSASLKGYTEIVDLLVHAGADIHLASSDCGLFPLELAA</sequence>
<gene>
    <name evidence="5" type="ORF">GBAR_LOCUS7635</name>
</gene>
<keyword evidence="6" id="KW-1185">Reference proteome</keyword>
<dbReference type="InterPro" id="IPR002110">
    <property type="entry name" value="Ankyrin_rpt"/>
</dbReference>
<evidence type="ECO:0000313" key="6">
    <source>
        <dbReference type="Proteomes" id="UP001174909"/>
    </source>
</evidence>
<feature type="repeat" description="ANK" evidence="3">
    <location>
        <begin position="8"/>
        <end position="37"/>
    </location>
</feature>
<feature type="non-terminal residue" evidence="5">
    <location>
        <position position="1"/>
    </location>
</feature>
<keyword evidence="4" id="KW-1133">Transmembrane helix</keyword>
<reference evidence="5" key="1">
    <citation type="submission" date="2023-03" db="EMBL/GenBank/DDBJ databases">
        <authorList>
            <person name="Steffen K."/>
            <person name="Cardenas P."/>
        </authorList>
    </citation>
    <scope>NUCLEOTIDE SEQUENCE</scope>
</reference>
<keyword evidence="4" id="KW-0472">Membrane</keyword>
<dbReference type="PROSITE" id="PS50297">
    <property type="entry name" value="ANK_REP_REGION"/>
    <property type="match status" value="2"/>
</dbReference>
<keyword evidence="4" id="KW-0812">Transmembrane</keyword>
<keyword evidence="2 3" id="KW-0040">ANK repeat</keyword>
<name>A0AA35RJR6_GEOBA</name>